<evidence type="ECO:0000256" key="8">
    <source>
        <dbReference type="ARBA" id="ARBA00023157"/>
    </source>
</evidence>
<evidence type="ECO:0000313" key="17">
    <source>
        <dbReference type="EnsemblMetazoa" id="XP_050503405.1"/>
    </source>
</evidence>
<dbReference type="CDD" id="cd00054">
    <property type="entry name" value="EGF_CA"/>
    <property type="match status" value="4"/>
</dbReference>
<feature type="compositionally biased region" description="Polar residues" evidence="12">
    <location>
        <begin position="3194"/>
        <end position="3212"/>
    </location>
</feature>
<dbReference type="GeneID" id="114342329"/>
<dbReference type="RefSeq" id="XP_050503405.1">
    <property type="nucleotide sequence ID" value="XM_050647448.1"/>
</dbReference>
<dbReference type="Pfam" id="PF00028">
    <property type="entry name" value="Cadherin"/>
    <property type="match status" value="18"/>
</dbReference>
<dbReference type="SMART" id="SM00282">
    <property type="entry name" value="LamG"/>
    <property type="match status" value="2"/>
</dbReference>
<sequence>MRNIKRADWYTFHTGMITGMLDLPVNSNYNEFLEVVNQVADNSIPYKNCRTQGKPSNPWWDEECSLWIKSRKQAIQNFKQYVSLENYINAKLHKVTFTKRRKLSLVHIIDFQTFVQITVLDKNDSPPSFKDAPLHFSVSEDLGPGQSIATIKAEDPDTIGSLDYSLLKGDDGKFSLDKTTGVLRLIDSLDRETKDVYKLLVRCSDGNQFTDTVVSIEVTDTNDNPPVFLESAYSFDIPENAPRGSRVGQIKATDPDLGINAQLTYSVISDWANDVFSLNPQTGVFTLTSKLDYEEVQHYILVVQAQDSGHPALSSTLTVYCNVLDLNDNAPLFDPMSYSNEVFENVTIGTAVVTVSATDADSGKNRQIVYSITSGNEEDEFEILQNGSIVTRKLLDRESQAVYNLVVTATDQAVAPERRLSSTVQVTILLKDVNDMAPEFITPNETSVAENIPINTVVMAIKAVDKDEGRNGYIEYSLSNDPVTNGVFSLGPVDGLLRVGGKIDREMTSNYTLVVTARDRGDPPKMTNMKLFVKVLDENDNSPIFDPKQYSASISENASIGASVLQVSATDIDDNLNGRVRYSISSGDANRDFTIAEDSGVVRVAKNLNYERKSRYELIVRAEDCAGDINGAAVRSDTAKISISVSDINDNPPTFLDSPYLAYVMENTVPPNGGYVITVKAYDADTPPFNNLVKYFIKEGDTDIFRINASTGDISLLRALDREIQDEYILSLVAMDTGSPPLTGTGTVRVVVQDVNDHSPEFKRQSYHAMIKENLPPGTWVLTSVATDKDIGLNGKIRYSLLGDKVERFKVDQNTGVITTVVSLDREEISSYSLTLMAQDCSSTEPRATAVNLTINVADENDNSPAFDSSKYEVYISDQTKSGQFVFGARAVDEDYSMNSKITYQLTGEHARNFSINERTGVIKAVYDLQRSSTSIFNLEIEATDGGKPSRKTSTELRVYLKPGHFFPRFATPTKTKFVLAENVEEGKVIARVKATSPKKGPAAEIRYAIAGGNMGEALKIEKNSGEIQITGRGLDYEVSPVYEVWIEAQDSDTPPLRSVLQLTINVTDANDNPPIMNNLLYNASILEEEAPPLLVVKVSASDADSGENGQITYKLLDDFEGAFEIDAESGEIYTNTRLDREDIASYELVVEAIDQGIPQLSGTATVLVTVLDKNDNPPRFTRLFSVNVTENAEIGSFVIRVTSSDQDIGENANATYIFTENPGDKFKIDSISGNVTVVGHLDREQQDEYILKVAAVDVAWRSETPITITIQDQNDNAPEFEQSYYSFNFPELQRAVVFVGQVAATDRDKQGPNSVISYSLQQPSDLFTVDPASGEIFSKRSLRYKYTPMESSPENTYALTILATDNGKPPMSSECLVTINVVDANNNAPSFEQQEYLTPVPEDANGGQEVLRVIAKDDLDVGVNAEIEYSILGGNGSNRFMIDKTNGWIKLKEKISGVGTVYNLRIRATDKGIPPQQSETAVTLIITGENRFSPVFTALSYQVIVPENEPLGSTILTVSASDRDQGPNGMVRYRISAGNERKEFSVDTVTGAITILQPLDYDTIQEYRLNITAEDLGFKPRRTTAMLTITLTDINDNSPTFNQSSYDAYLSENLPPGSFVFKVIATDIDSPKNAIIEYSISDGPDKEIFDINKTTGVITSKITFDYEEEDMYTLNVVASNPDSSMFSTTVVKVHITGVNEFYPRFIQAVFHFDVSESTEVGTRVGTIQATDQDSGEDGKVYYLLIGSSNDKGFNINAETGTIRVSRNLDRETQSRIVLTVMAKNAGGIRGNDTDEAQVIITVQDGNDPPEFLQTIYEAEVSEGVSIGTKLISVKAVDKDVRAQNNQFSYSIIGGNIEQAFKIDPQTGEIQTSRILDRETIPTYSIVIGAIDTGIPPQTGTALVKIQVTDINDNGPIFDPPPVGYVPENKPPNTKVMVLSAKDPDLPPNGAPFTYKLIGGKHKDFVRIDKHSGIVVTTKVIDREITPELNIIVEVEDSGTPRLKSQHMVKIQVQDENDSPSSSRSVHVLVYVFNNSFPLGKIANVHPNDPDLIGDYKCKILQPSLPGVLTIPSGCNLHTSRITPGQGYSLSVSGNDGKHSDVVSTVTVEFLSFSNKTVENSVTITVSNISAETFLTHYYRGLVDTLKNVLNAEERLILYGLHEYEGHLEITLAIKNNKEYKTRLQTIAKVQSKRETMANIFQTRDIVIGYTPCSENTCENGGICLETLTVKKTTIITESQNIILTSPLIVHEYKCQCADGFTGTTCNKRQDPCLPNPCKYGGQCRRQGFNFHCICPPGKDGRQCESQKDDACFENPCQNGGSCRESPDGSSFFCLCRSGYKGNQCEVLADSCRPNPCLHDGLCVSLKPGYKCSCVDGRYGRHCEKSTFGFKELSYMSFPSLDSATNDISFIFATTKPDALLVYNYGLQTGGRSDFVAVELVHGKAVFSFGGARTAITSVSVGGKTDNLADGNWYKITATRNGRVVSLSVGSCTEQGDVCEDCRPGDSSCYADEIGPSGTLNFNNQPLLIGGLISADPVLERPGQVHSDDLVGCVHSVSINGRQLNLSHPISSEGIENKCIQRGSCQKPTNDPCLGFGTCIDRWNSISCHCGSNLIAPNCHSALQPISISDGGFVEFVISKKHRRMQLLDNIYKGSTLWSHQRRVRSAVNLGTTSGSIGKSISIMFRTVQQNGILFYATSNKYYTSIEITNGQVLYISKLSSMVNMTDIRVINDGAWHNLTLYTHGRSIRIILDDEKFGDELDTAGVHDFLDPYLTYLSIGGASPEYYYAHDTSPHFFEGCLVNFTVNNEIQPFNGSGTIFSEVYYKGRVMKECKGSIGVGAAAAPDPLSIGITLVIVFFVVLLVAILVSFVAFRLRKQYKEKGSASNSSSGLQTKQNGNGTMIGANGINVTADNVLSRVMHAAENSMSYHTDGDVIRGIGGHPLVGPELLSKKYKERDILQGELPRPQRPDIIEREVMNKGPPIRDEHHPPMPPTSNHNHDHVPNDLNSELPEHYDLENASSIAPSDIDIVYHYKGYREAGGVRKYKATPPPVAGYHHKGPGQGQHRHSPHHPAGFPPRAPPVTSPNVRPHQSTPLARLSPSSEMSAQQPRILTLHDISGKPLQSALLATTSSSGGVGKDVLHSNSERSLNSPVMSQLSGQSSSSRKAAAPPPVTSSSPGMGLTAEEIERLNSRPRTSSLVSTLDAVSSSSEAPRGGGNNHLNHLRHSPVPETHHSSTTTDESGNDSFTCSEIEYDNASLTGDKYKPSESESRRNDSSSGNKSNIPPPSYDGFDSSYRGSMSTLVASDDEIGGPMYRPGTGSPPTTALGWDYLLNWGPNFESLAGVFKDIAELPDSVNGRVPSSLRLTNAPKPSEEYV</sequence>
<dbReference type="Pfam" id="PF02210">
    <property type="entry name" value="Laminin_G_2"/>
    <property type="match status" value="1"/>
</dbReference>
<evidence type="ECO:0000256" key="4">
    <source>
        <dbReference type="ARBA" id="ARBA00022837"/>
    </source>
</evidence>
<evidence type="ECO:0000256" key="1">
    <source>
        <dbReference type="ARBA" id="ARBA00004370"/>
    </source>
</evidence>
<evidence type="ECO:0000256" key="12">
    <source>
        <dbReference type="SAM" id="MobiDB-lite"/>
    </source>
</evidence>
<comment type="subcellular location">
    <subcellularLocation>
        <location evidence="1">Membrane</location>
    </subcellularLocation>
</comment>
<feature type="compositionally biased region" description="Basic residues" evidence="12">
    <location>
        <begin position="3056"/>
        <end position="3071"/>
    </location>
</feature>
<dbReference type="CDD" id="cd00110">
    <property type="entry name" value="LamG"/>
    <property type="match status" value="2"/>
</dbReference>
<evidence type="ECO:0000256" key="10">
    <source>
        <dbReference type="PROSITE-ProRule" id="PRU00043"/>
    </source>
</evidence>
<feature type="disulfide bond" evidence="11">
    <location>
        <begin position="2610"/>
        <end position="2619"/>
    </location>
</feature>
<feature type="domain" description="Cadherin" evidence="16">
    <location>
        <begin position="1282"/>
        <end position="1392"/>
    </location>
</feature>
<keyword evidence="5" id="KW-0130">Cell adhesion</keyword>
<evidence type="ECO:0000256" key="11">
    <source>
        <dbReference type="PROSITE-ProRule" id="PRU00076"/>
    </source>
</evidence>
<feature type="domain" description="Cadherin" evidence="16">
    <location>
        <begin position="1603"/>
        <end position="1706"/>
    </location>
</feature>
<dbReference type="InterPro" id="IPR002126">
    <property type="entry name" value="Cadherin-like_dom"/>
</dbReference>
<reference evidence="17" key="1">
    <citation type="submission" date="2025-05" db="UniProtKB">
        <authorList>
            <consortium name="EnsemblMetazoa"/>
        </authorList>
    </citation>
    <scope>IDENTIFICATION</scope>
</reference>
<keyword evidence="3" id="KW-0677">Repeat</keyword>
<evidence type="ECO:0000256" key="7">
    <source>
        <dbReference type="ARBA" id="ARBA00023136"/>
    </source>
</evidence>
<evidence type="ECO:0000256" key="2">
    <source>
        <dbReference type="ARBA" id="ARBA00022692"/>
    </source>
</evidence>
<dbReference type="PRINTS" id="PR00205">
    <property type="entry name" value="CADHERIN"/>
</dbReference>
<keyword evidence="11" id="KW-0245">EGF-like domain</keyword>
<dbReference type="Proteomes" id="UP001652700">
    <property type="component" value="Unplaced"/>
</dbReference>
<feature type="compositionally biased region" description="Basic and acidic residues" evidence="12">
    <location>
        <begin position="3263"/>
        <end position="3276"/>
    </location>
</feature>
<dbReference type="PANTHER" id="PTHR24026:SF136">
    <property type="entry name" value="PROTOCADHERIN-23"/>
    <property type="match status" value="1"/>
</dbReference>
<feature type="disulfide bond" evidence="11">
    <location>
        <begin position="2336"/>
        <end position="2345"/>
    </location>
</feature>
<feature type="transmembrane region" description="Helical" evidence="13">
    <location>
        <begin position="2850"/>
        <end position="2873"/>
    </location>
</feature>
<feature type="compositionally biased region" description="Polar residues" evidence="12">
    <location>
        <begin position="3085"/>
        <end position="3109"/>
    </location>
</feature>
<feature type="region of interest" description="Disordered" evidence="12">
    <location>
        <begin position="2981"/>
        <end position="3010"/>
    </location>
</feature>
<feature type="domain" description="Cadherin" evidence="16">
    <location>
        <begin position="1707"/>
        <end position="1812"/>
    </location>
</feature>
<dbReference type="PROSITE" id="PS01186">
    <property type="entry name" value="EGF_2"/>
    <property type="match status" value="2"/>
</dbReference>
<evidence type="ECO:0000259" key="14">
    <source>
        <dbReference type="PROSITE" id="PS50025"/>
    </source>
</evidence>
<dbReference type="InterPro" id="IPR001881">
    <property type="entry name" value="EGF-like_Ca-bd_dom"/>
</dbReference>
<dbReference type="PANTHER" id="PTHR24026">
    <property type="entry name" value="FAT ATYPICAL CADHERIN-RELATED"/>
    <property type="match status" value="1"/>
</dbReference>
<feature type="domain" description="Cadherin" evidence="16">
    <location>
        <begin position="763"/>
        <end position="867"/>
    </location>
</feature>
<evidence type="ECO:0000256" key="13">
    <source>
        <dbReference type="SAM" id="Phobius"/>
    </source>
</evidence>
<feature type="domain" description="Cadherin" evidence="16">
    <location>
        <begin position="1181"/>
        <end position="1281"/>
    </location>
</feature>
<feature type="domain" description="EGF-like" evidence="15">
    <location>
        <begin position="2269"/>
        <end position="2305"/>
    </location>
</feature>
<dbReference type="InterPro" id="IPR000742">
    <property type="entry name" value="EGF"/>
</dbReference>
<keyword evidence="6 13" id="KW-1133">Transmembrane helix</keyword>
<feature type="domain" description="EGF-like" evidence="15">
    <location>
        <begin position="2348"/>
        <end position="2384"/>
    </location>
</feature>
<feature type="region of interest" description="Disordered" evidence="12">
    <location>
        <begin position="3358"/>
        <end position="3378"/>
    </location>
</feature>
<dbReference type="PROSITE" id="PS50026">
    <property type="entry name" value="EGF_3"/>
    <property type="match status" value="5"/>
</dbReference>
<dbReference type="SUPFAM" id="SSF49899">
    <property type="entry name" value="Concanavalin A-like lectins/glucanases"/>
    <property type="match status" value="2"/>
</dbReference>
<dbReference type="Pfam" id="PF00008">
    <property type="entry name" value="EGF"/>
    <property type="match status" value="2"/>
</dbReference>
<evidence type="ECO:0000259" key="16">
    <source>
        <dbReference type="PROSITE" id="PS50268"/>
    </source>
</evidence>
<feature type="domain" description="Cadherin" evidence="16">
    <location>
        <begin position="229"/>
        <end position="333"/>
    </location>
</feature>
<feature type="domain" description="Cadherin" evidence="16">
    <location>
        <begin position="1498"/>
        <end position="1602"/>
    </location>
</feature>
<dbReference type="SUPFAM" id="SSF57196">
    <property type="entry name" value="EGF/Laminin"/>
    <property type="match status" value="2"/>
</dbReference>
<dbReference type="InterPro" id="IPR020894">
    <property type="entry name" value="Cadherin_CS"/>
</dbReference>
<feature type="domain" description="EGF-like" evidence="15">
    <location>
        <begin position="2209"/>
        <end position="2267"/>
    </location>
</feature>
<feature type="compositionally biased region" description="Low complexity" evidence="12">
    <location>
        <begin position="3156"/>
        <end position="3169"/>
    </location>
</feature>
<dbReference type="Pfam" id="PF00054">
    <property type="entry name" value="Laminin_G_1"/>
    <property type="match status" value="1"/>
</dbReference>
<feature type="domain" description="Cadherin" evidence="16">
    <location>
        <begin position="972"/>
        <end position="1077"/>
    </location>
</feature>
<feature type="domain" description="Cadherin" evidence="16">
    <location>
        <begin position="130"/>
        <end position="228"/>
    </location>
</feature>
<dbReference type="InterPro" id="IPR013320">
    <property type="entry name" value="ConA-like_dom_sf"/>
</dbReference>
<dbReference type="InterPro" id="IPR015919">
    <property type="entry name" value="Cadherin-like_sf"/>
</dbReference>
<evidence type="ECO:0000259" key="15">
    <source>
        <dbReference type="PROSITE" id="PS50026"/>
    </source>
</evidence>
<feature type="disulfide bond" evidence="11">
    <location>
        <begin position="2374"/>
        <end position="2383"/>
    </location>
</feature>
<dbReference type="SMART" id="SM00112">
    <property type="entry name" value="CA"/>
    <property type="match status" value="18"/>
</dbReference>
<feature type="disulfide bond" evidence="11">
    <location>
        <begin position="2257"/>
        <end position="2266"/>
    </location>
</feature>
<evidence type="ECO:0000256" key="9">
    <source>
        <dbReference type="ARBA" id="ARBA00023180"/>
    </source>
</evidence>
<feature type="domain" description="Cadherin" evidence="16">
    <location>
        <begin position="656"/>
        <end position="762"/>
    </location>
</feature>
<keyword evidence="2 13" id="KW-0812">Transmembrane</keyword>
<feature type="domain" description="EGF-like" evidence="15">
    <location>
        <begin position="2581"/>
        <end position="2620"/>
    </location>
</feature>
<keyword evidence="7 13" id="KW-0472">Membrane</keyword>
<keyword evidence="18" id="KW-1185">Reference proteome</keyword>
<dbReference type="SMART" id="SM00181">
    <property type="entry name" value="EGF"/>
    <property type="match status" value="5"/>
</dbReference>
<feature type="domain" description="Cadherin" evidence="16">
    <location>
        <begin position="440"/>
        <end position="545"/>
    </location>
</feature>
<keyword evidence="4 10" id="KW-0106">Calcium</keyword>
<name>A0ABM5JZP2_DIAVI</name>
<feature type="domain" description="Cadherin" evidence="16">
    <location>
        <begin position="1813"/>
        <end position="1918"/>
    </location>
</feature>
<evidence type="ECO:0000256" key="5">
    <source>
        <dbReference type="ARBA" id="ARBA00022889"/>
    </source>
</evidence>
<dbReference type="PROSITE" id="PS50025">
    <property type="entry name" value="LAM_G_DOMAIN"/>
    <property type="match status" value="2"/>
</dbReference>
<dbReference type="SUPFAM" id="SSF49313">
    <property type="entry name" value="Cadherin-like"/>
    <property type="match status" value="18"/>
</dbReference>
<feature type="compositionally biased region" description="Pro residues" evidence="12">
    <location>
        <begin position="3075"/>
        <end position="3084"/>
    </location>
</feature>
<dbReference type="InterPro" id="IPR001791">
    <property type="entry name" value="Laminin_G"/>
</dbReference>
<protein>
    <submittedName>
        <fullName evidence="17">Uncharacterized protein</fullName>
    </submittedName>
</protein>
<feature type="compositionally biased region" description="Basic and acidic residues" evidence="12">
    <location>
        <begin position="2981"/>
        <end position="2990"/>
    </location>
</feature>
<feature type="domain" description="Cadherin" evidence="16">
    <location>
        <begin position="1078"/>
        <end position="1181"/>
    </location>
</feature>
<feature type="domain" description="Cadherin" evidence="16">
    <location>
        <begin position="1393"/>
        <end position="1497"/>
    </location>
</feature>
<comment type="caution">
    <text evidence="11">Lacks conserved residue(s) required for the propagation of feature annotation.</text>
</comment>
<dbReference type="Gene3D" id="2.60.120.200">
    <property type="match status" value="2"/>
</dbReference>
<feature type="domain" description="Cadherin" evidence="16">
    <location>
        <begin position="1918"/>
        <end position="2022"/>
    </location>
</feature>
<feature type="domain" description="Cadherin" evidence="16">
    <location>
        <begin position="334"/>
        <end position="440"/>
    </location>
</feature>
<feature type="compositionally biased region" description="Polar residues" evidence="12">
    <location>
        <begin position="3241"/>
        <end position="3250"/>
    </location>
</feature>
<feature type="region of interest" description="Disordered" evidence="12">
    <location>
        <begin position="3045"/>
        <end position="3109"/>
    </location>
</feature>
<dbReference type="Gene3D" id="2.60.40.60">
    <property type="entry name" value="Cadherins"/>
    <property type="match status" value="18"/>
</dbReference>
<evidence type="ECO:0000313" key="18">
    <source>
        <dbReference type="Proteomes" id="UP001652700"/>
    </source>
</evidence>
<feature type="disulfide bond" evidence="11">
    <location>
        <begin position="2317"/>
        <end position="2334"/>
    </location>
</feature>
<dbReference type="PROSITE" id="PS50268">
    <property type="entry name" value="CADHERIN_2"/>
    <property type="match status" value="18"/>
</dbReference>
<evidence type="ECO:0000256" key="6">
    <source>
        <dbReference type="ARBA" id="ARBA00022989"/>
    </source>
</evidence>
<feature type="disulfide bond" evidence="11">
    <location>
        <begin position="2295"/>
        <end position="2304"/>
    </location>
</feature>
<dbReference type="SMART" id="SM00179">
    <property type="entry name" value="EGF_CA"/>
    <property type="match status" value="3"/>
</dbReference>
<dbReference type="PROSITE" id="PS00022">
    <property type="entry name" value="EGF_1"/>
    <property type="match status" value="4"/>
</dbReference>
<dbReference type="PROSITE" id="PS00232">
    <property type="entry name" value="CADHERIN_1"/>
    <property type="match status" value="6"/>
</dbReference>
<dbReference type="Gene3D" id="2.10.25.10">
    <property type="entry name" value="Laminin"/>
    <property type="match status" value="4"/>
</dbReference>
<feature type="domain" description="Laminin G" evidence="14">
    <location>
        <begin position="2385"/>
        <end position="2585"/>
    </location>
</feature>
<organism evidence="17 18">
    <name type="scientific">Diabrotica virgifera virgifera</name>
    <name type="common">western corn rootworm</name>
    <dbReference type="NCBI Taxonomy" id="50390"/>
    <lineage>
        <taxon>Eukaryota</taxon>
        <taxon>Metazoa</taxon>
        <taxon>Ecdysozoa</taxon>
        <taxon>Arthropoda</taxon>
        <taxon>Hexapoda</taxon>
        <taxon>Insecta</taxon>
        <taxon>Pterygota</taxon>
        <taxon>Neoptera</taxon>
        <taxon>Endopterygota</taxon>
        <taxon>Coleoptera</taxon>
        <taxon>Polyphaga</taxon>
        <taxon>Cucujiformia</taxon>
        <taxon>Chrysomeloidea</taxon>
        <taxon>Chrysomelidae</taxon>
        <taxon>Galerucinae</taxon>
        <taxon>Diabroticina</taxon>
        <taxon>Diabroticites</taxon>
        <taxon>Diabrotica</taxon>
    </lineage>
</organism>
<keyword evidence="9" id="KW-0325">Glycoprotein</keyword>
<dbReference type="CDD" id="cd00053">
    <property type="entry name" value="EGF"/>
    <property type="match status" value="1"/>
</dbReference>
<keyword evidence="8 11" id="KW-1015">Disulfide bond</keyword>
<feature type="region of interest" description="Disordered" evidence="12">
    <location>
        <begin position="3131"/>
        <end position="3297"/>
    </location>
</feature>
<feature type="domain" description="Cadherin" evidence="16">
    <location>
        <begin position="868"/>
        <end position="970"/>
    </location>
</feature>
<evidence type="ECO:0000256" key="3">
    <source>
        <dbReference type="ARBA" id="ARBA00022737"/>
    </source>
</evidence>
<dbReference type="EnsemblMetazoa" id="XM_050647448.1">
    <property type="protein sequence ID" value="XP_050503405.1"/>
    <property type="gene ID" value="LOC114342329"/>
</dbReference>
<accession>A0ABM5JZP2</accession>
<feature type="domain" description="Laminin G" evidence="14">
    <location>
        <begin position="2655"/>
        <end position="2833"/>
    </location>
</feature>
<dbReference type="CDD" id="cd11304">
    <property type="entry name" value="Cadherin_repeat"/>
    <property type="match status" value="18"/>
</dbReference>
<feature type="domain" description="Cadherin" evidence="16">
    <location>
        <begin position="546"/>
        <end position="655"/>
    </location>
</feature>
<proteinExistence type="predicted"/>
<feature type="domain" description="EGF-like" evidence="15">
    <location>
        <begin position="2308"/>
        <end position="2346"/>
    </location>
</feature>